<accession>A0ACA9RKM6</accession>
<feature type="non-terminal residue" evidence="1">
    <location>
        <position position="1"/>
    </location>
</feature>
<comment type="caution">
    <text evidence="1">The sequence shown here is derived from an EMBL/GenBank/DDBJ whole genome shotgun (WGS) entry which is preliminary data.</text>
</comment>
<evidence type="ECO:0000313" key="1">
    <source>
        <dbReference type="EMBL" id="CAG8797153.1"/>
    </source>
</evidence>
<dbReference type="EMBL" id="CAJVQC010057039">
    <property type="protein sequence ID" value="CAG8797153.1"/>
    <property type="molecule type" value="Genomic_DNA"/>
</dbReference>
<keyword evidence="2" id="KW-1185">Reference proteome</keyword>
<sequence length="48" mass="5941">NIRKREISEFIERTVNKELVEKETKLVQEYQRAYQNPHLLKLEKNKKK</sequence>
<gene>
    <name evidence="1" type="ORF">RPERSI_LOCUS20297</name>
</gene>
<protein>
    <submittedName>
        <fullName evidence="1">25050_t:CDS:1</fullName>
    </submittedName>
</protein>
<reference evidence="1" key="1">
    <citation type="submission" date="2021-06" db="EMBL/GenBank/DDBJ databases">
        <authorList>
            <person name="Kallberg Y."/>
            <person name="Tangrot J."/>
            <person name="Rosling A."/>
        </authorList>
    </citation>
    <scope>NUCLEOTIDE SEQUENCE</scope>
    <source>
        <strain evidence="1">MA461A</strain>
    </source>
</reference>
<proteinExistence type="predicted"/>
<dbReference type="Proteomes" id="UP000789920">
    <property type="component" value="Unassembled WGS sequence"/>
</dbReference>
<evidence type="ECO:0000313" key="2">
    <source>
        <dbReference type="Proteomes" id="UP000789920"/>
    </source>
</evidence>
<name>A0ACA9RKM6_9GLOM</name>
<organism evidence="1 2">
    <name type="scientific">Racocetra persica</name>
    <dbReference type="NCBI Taxonomy" id="160502"/>
    <lineage>
        <taxon>Eukaryota</taxon>
        <taxon>Fungi</taxon>
        <taxon>Fungi incertae sedis</taxon>
        <taxon>Mucoromycota</taxon>
        <taxon>Glomeromycotina</taxon>
        <taxon>Glomeromycetes</taxon>
        <taxon>Diversisporales</taxon>
        <taxon>Gigasporaceae</taxon>
        <taxon>Racocetra</taxon>
    </lineage>
</organism>